<dbReference type="PANTHER" id="PTHR30543">
    <property type="entry name" value="CHROMATE REDUCTASE"/>
    <property type="match status" value="1"/>
</dbReference>
<dbReference type="AlphaFoldDB" id="A0A2S1SQL4"/>
<accession>A0A2S1SQL4</accession>
<dbReference type="GO" id="GO:0016491">
    <property type="term" value="F:oxidoreductase activity"/>
    <property type="evidence" value="ECO:0007669"/>
    <property type="project" value="InterPro"/>
</dbReference>
<gene>
    <name evidence="2" type="ORF">DDW44_07795</name>
</gene>
<dbReference type="InterPro" id="IPR029039">
    <property type="entry name" value="Flavoprotein-like_sf"/>
</dbReference>
<dbReference type="OrthoDB" id="9812295at2"/>
<name>A0A2S1SQL4_9ACTN</name>
<organism evidence="2 3">
    <name type="scientific">Streptomyces tirandamycinicus</name>
    <dbReference type="NCBI Taxonomy" id="2174846"/>
    <lineage>
        <taxon>Bacteria</taxon>
        <taxon>Bacillati</taxon>
        <taxon>Actinomycetota</taxon>
        <taxon>Actinomycetes</taxon>
        <taxon>Kitasatosporales</taxon>
        <taxon>Streptomycetaceae</taxon>
        <taxon>Streptomyces</taxon>
    </lineage>
</organism>
<reference evidence="2 3" key="1">
    <citation type="submission" date="2018-05" db="EMBL/GenBank/DDBJ databases">
        <title>Complete genome sequence of sponge-derived Streptomyces sp. HNM0039.</title>
        <authorList>
            <person name="Huang X."/>
            <person name="Zhou S."/>
        </authorList>
    </citation>
    <scope>NUCLEOTIDE SEQUENCE [LARGE SCALE GENOMIC DNA]</scope>
    <source>
        <strain evidence="2 3">HNM0039</strain>
    </source>
</reference>
<keyword evidence="3" id="KW-1185">Reference proteome</keyword>
<dbReference type="InterPro" id="IPR050712">
    <property type="entry name" value="NAD(P)H-dep_reductase"/>
</dbReference>
<evidence type="ECO:0000259" key="1">
    <source>
        <dbReference type="Pfam" id="PF03358"/>
    </source>
</evidence>
<dbReference type="SUPFAM" id="SSF52218">
    <property type="entry name" value="Flavoproteins"/>
    <property type="match status" value="1"/>
</dbReference>
<evidence type="ECO:0000313" key="2">
    <source>
        <dbReference type="EMBL" id="AWI28698.1"/>
    </source>
</evidence>
<dbReference type="GO" id="GO:0005829">
    <property type="term" value="C:cytosol"/>
    <property type="evidence" value="ECO:0007669"/>
    <property type="project" value="TreeGrafter"/>
</dbReference>
<dbReference type="InterPro" id="IPR005025">
    <property type="entry name" value="FMN_Rdtase-like_dom"/>
</dbReference>
<dbReference type="Gene3D" id="3.40.50.360">
    <property type="match status" value="1"/>
</dbReference>
<dbReference type="GO" id="GO:0010181">
    <property type="term" value="F:FMN binding"/>
    <property type="evidence" value="ECO:0007669"/>
    <property type="project" value="TreeGrafter"/>
</dbReference>
<protein>
    <submittedName>
        <fullName evidence="2">NADPH-dependent FMN reductase</fullName>
    </submittedName>
</protein>
<dbReference type="Pfam" id="PF03358">
    <property type="entry name" value="FMN_red"/>
    <property type="match status" value="1"/>
</dbReference>
<dbReference type="EMBL" id="CP029188">
    <property type="protein sequence ID" value="AWI28698.1"/>
    <property type="molecule type" value="Genomic_DNA"/>
</dbReference>
<feature type="domain" description="NADPH-dependent FMN reductase-like" evidence="1">
    <location>
        <begin position="9"/>
        <end position="151"/>
    </location>
</feature>
<evidence type="ECO:0000313" key="3">
    <source>
        <dbReference type="Proteomes" id="UP000244900"/>
    </source>
</evidence>
<sequence>MTGAAGPLRLALVVGSNREGRFAPVVADWFLDRARAREDFAVDVVDLAEVQLPTVLSGSPGAAVRAELAKVSPRLADADAFVVLTPEYNHSFPAALKNLVDWHFTEWQAKPVGFLSYGGVSGGLRAVEQLRQVFAEMHAVTVRDTVSFANAGRQFDTEGRHRDPAAPEAAVKTMLDQLAWWGAALREAKARRPYGG</sequence>
<dbReference type="KEGG" id="stir:DDW44_07795"/>
<proteinExistence type="predicted"/>
<dbReference type="PANTHER" id="PTHR30543:SF21">
    <property type="entry name" value="NAD(P)H-DEPENDENT FMN REDUCTASE LOT6"/>
    <property type="match status" value="1"/>
</dbReference>
<dbReference type="Proteomes" id="UP000244900">
    <property type="component" value="Chromosome"/>
</dbReference>